<gene>
    <name evidence="1" type="ORF">NMP03_07345</name>
</gene>
<keyword evidence="2" id="KW-1185">Reference proteome</keyword>
<accession>A0ABY5LDM8</accession>
<reference evidence="1" key="1">
    <citation type="submission" date="2022-07" db="EMBL/GenBank/DDBJ databases">
        <title>Sphingomonas sp. nov., a novel bacterium isolated from the north slope of the Mount Everest.</title>
        <authorList>
            <person name="Cui X."/>
            <person name="Liu Y."/>
        </authorList>
    </citation>
    <scope>NUCLEOTIDE SEQUENCE</scope>
    <source>
        <strain evidence="1">S5-59</strain>
    </source>
</reference>
<organism evidence="1 2">
    <name type="scientific">Sphingomonas qomolangmaensis</name>
    <dbReference type="NCBI Taxonomy" id="2918765"/>
    <lineage>
        <taxon>Bacteria</taxon>
        <taxon>Pseudomonadati</taxon>
        <taxon>Pseudomonadota</taxon>
        <taxon>Alphaproteobacteria</taxon>
        <taxon>Sphingomonadales</taxon>
        <taxon>Sphingomonadaceae</taxon>
        <taxon>Sphingomonas</taxon>
    </lineage>
</organism>
<dbReference type="InterPro" id="IPR010662">
    <property type="entry name" value="RBBP9/YdeN"/>
</dbReference>
<sequence length="201" mass="21286">MTATAWVPDMTRPFVIGIGPDLGGLAERLGSFSGLPRFDCQIALGAGSAAARSRFAYRLDAAVREADRSVLLMGAGVACSAIAWWARLSPRQYTSRIVGALFLAPEDGDRAARDAFVSPREKLGFPSLIVDGLAIDAGHGHAAAFADSWGSRMLTYVADEAPALGASTPWTWLGRTIRDWTGSVVEHDVRLAASLAGRSPD</sequence>
<dbReference type="RefSeq" id="WP_256507831.1">
    <property type="nucleotide sequence ID" value="NZ_CP101740.1"/>
</dbReference>
<evidence type="ECO:0000313" key="2">
    <source>
        <dbReference type="Proteomes" id="UP001058533"/>
    </source>
</evidence>
<dbReference type="InterPro" id="IPR029058">
    <property type="entry name" value="AB_hydrolase_fold"/>
</dbReference>
<keyword evidence="1" id="KW-0378">Hydrolase</keyword>
<dbReference type="EMBL" id="CP101740">
    <property type="protein sequence ID" value="UUL83996.1"/>
    <property type="molecule type" value="Genomic_DNA"/>
</dbReference>
<protein>
    <submittedName>
        <fullName evidence="1">Alpha/beta hydrolase</fullName>
    </submittedName>
</protein>
<evidence type="ECO:0000313" key="1">
    <source>
        <dbReference type="EMBL" id="UUL83996.1"/>
    </source>
</evidence>
<dbReference type="Pfam" id="PF06821">
    <property type="entry name" value="Ser_hydrolase"/>
    <property type="match status" value="1"/>
</dbReference>
<name>A0ABY5LDM8_9SPHN</name>
<proteinExistence type="predicted"/>
<dbReference type="GO" id="GO:0016787">
    <property type="term" value="F:hydrolase activity"/>
    <property type="evidence" value="ECO:0007669"/>
    <property type="project" value="UniProtKB-KW"/>
</dbReference>
<dbReference type="Proteomes" id="UP001058533">
    <property type="component" value="Chromosome"/>
</dbReference>
<dbReference type="Gene3D" id="3.40.50.1820">
    <property type="entry name" value="alpha/beta hydrolase"/>
    <property type="match status" value="1"/>
</dbReference>